<name>A0ABP0SKU9_9DINO</name>
<keyword evidence="4" id="KW-1185">Reference proteome</keyword>
<sequence length="337" mass="37025">MSPRRGQVGRWLAWSETDRWQMAINSSTNAKFASCLISIFSFPFATVMATAPVQLRGICDFRCWLVSLSLLGCLFSKEALFCGRPTATRSLRSLRAASAVVSFDLDDTLWPQVEVIEEANQQIASLHATLSAEEVQGTMRRLRQEPPWEKVSYCNLRCAAYAELLDDTALAEEVLQQWISARNHAGAKLLYPDVMPCLEGLASSGAIVGAITNGAGNPRDIPALANFFHFSVSAQEETMFPHRKPSPVIFQEALERARSSGWTGESWWHVGDDLATDVAAAARVGLRTVHIDRPNRAQNRFSLSSEEALAARQAGADSEPDLTVSCLRGLAQKILQS</sequence>
<evidence type="ECO:0000256" key="1">
    <source>
        <dbReference type="ARBA" id="ARBA00022801"/>
    </source>
</evidence>
<evidence type="ECO:0000256" key="2">
    <source>
        <dbReference type="SAM" id="Phobius"/>
    </source>
</evidence>
<accession>A0ABP0SKU9</accession>
<feature type="transmembrane region" description="Helical" evidence="2">
    <location>
        <begin position="32"/>
        <end position="53"/>
    </location>
</feature>
<organism evidence="3 4">
    <name type="scientific">Durusdinium trenchii</name>
    <dbReference type="NCBI Taxonomy" id="1381693"/>
    <lineage>
        <taxon>Eukaryota</taxon>
        <taxon>Sar</taxon>
        <taxon>Alveolata</taxon>
        <taxon>Dinophyceae</taxon>
        <taxon>Suessiales</taxon>
        <taxon>Symbiodiniaceae</taxon>
        <taxon>Durusdinium</taxon>
    </lineage>
</organism>
<dbReference type="PANTHER" id="PTHR43316">
    <property type="entry name" value="HYDROLASE, HALOACID DELAHOGENASE-RELATED"/>
    <property type="match status" value="1"/>
</dbReference>
<dbReference type="InterPro" id="IPR036412">
    <property type="entry name" value="HAD-like_sf"/>
</dbReference>
<gene>
    <name evidence="3" type="ORF">CCMP2556_LOCUS52336</name>
</gene>
<dbReference type="Pfam" id="PF00702">
    <property type="entry name" value="Hydrolase"/>
    <property type="match status" value="1"/>
</dbReference>
<protein>
    <recommendedName>
        <fullName evidence="5">HAD family hydrolase</fullName>
    </recommendedName>
</protein>
<proteinExistence type="predicted"/>
<dbReference type="PANTHER" id="PTHR43316:SF8">
    <property type="entry name" value="HAD FAMILY HYDROLASE"/>
    <property type="match status" value="1"/>
</dbReference>
<evidence type="ECO:0000313" key="3">
    <source>
        <dbReference type="EMBL" id="CAK9113022.1"/>
    </source>
</evidence>
<keyword evidence="2" id="KW-0472">Membrane</keyword>
<dbReference type="InterPro" id="IPR023214">
    <property type="entry name" value="HAD_sf"/>
</dbReference>
<evidence type="ECO:0008006" key="5">
    <source>
        <dbReference type="Google" id="ProtNLM"/>
    </source>
</evidence>
<dbReference type="EMBL" id="CAXAMN010027805">
    <property type="protein sequence ID" value="CAK9113022.1"/>
    <property type="molecule type" value="Genomic_DNA"/>
</dbReference>
<comment type="caution">
    <text evidence="3">The sequence shown here is derived from an EMBL/GenBank/DDBJ whole genome shotgun (WGS) entry which is preliminary data.</text>
</comment>
<dbReference type="InterPro" id="IPR051540">
    <property type="entry name" value="S-2-haloacid_dehalogenase"/>
</dbReference>
<dbReference type="SFLD" id="SFLDG01129">
    <property type="entry name" value="C1.5:_HAD__Beta-PGM__Phosphata"/>
    <property type="match status" value="1"/>
</dbReference>
<dbReference type="SFLD" id="SFLDS00003">
    <property type="entry name" value="Haloacid_Dehalogenase"/>
    <property type="match status" value="1"/>
</dbReference>
<dbReference type="SUPFAM" id="SSF56784">
    <property type="entry name" value="HAD-like"/>
    <property type="match status" value="1"/>
</dbReference>
<keyword evidence="2" id="KW-0812">Transmembrane</keyword>
<reference evidence="3 4" key="1">
    <citation type="submission" date="2024-02" db="EMBL/GenBank/DDBJ databases">
        <authorList>
            <person name="Chen Y."/>
            <person name="Shah S."/>
            <person name="Dougan E. K."/>
            <person name="Thang M."/>
            <person name="Chan C."/>
        </authorList>
    </citation>
    <scope>NUCLEOTIDE SEQUENCE [LARGE SCALE GENOMIC DNA]</scope>
</reference>
<dbReference type="Proteomes" id="UP001642484">
    <property type="component" value="Unassembled WGS sequence"/>
</dbReference>
<dbReference type="Gene3D" id="3.40.50.1000">
    <property type="entry name" value="HAD superfamily/HAD-like"/>
    <property type="match status" value="1"/>
</dbReference>
<dbReference type="Gene3D" id="1.20.120.1600">
    <property type="match status" value="1"/>
</dbReference>
<evidence type="ECO:0000313" key="4">
    <source>
        <dbReference type="Proteomes" id="UP001642484"/>
    </source>
</evidence>
<keyword evidence="2" id="KW-1133">Transmembrane helix</keyword>
<keyword evidence="1" id="KW-0378">Hydrolase</keyword>